<comment type="caution">
    <text evidence="1">The sequence shown here is derived from an EMBL/GenBank/DDBJ whole genome shotgun (WGS) entry which is preliminary data.</text>
</comment>
<reference evidence="1" key="1">
    <citation type="submission" date="2022-08" db="EMBL/GenBank/DDBJ databases">
        <title>Genome Sequence of Lecanicillium fungicola.</title>
        <authorList>
            <person name="Buettner E."/>
        </authorList>
    </citation>
    <scope>NUCLEOTIDE SEQUENCE</scope>
    <source>
        <strain evidence="1">Babe33</strain>
    </source>
</reference>
<keyword evidence="2" id="KW-1185">Reference proteome</keyword>
<organism evidence="1 2">
    <name type="scientific">Zarea fungicola</name>
    <dbReference type="NCBI Taxonomy" id="93591"/>
    <lineage>
        <taxon>Eukaryota</taxon>
        <taxon>Fungi</taxon>
        <taxon>Dikarya</taxon>
        <taxon>Ascomycota</taxon>
        <taxon>Pezizomycotina</taxon>
        <taxon>Sordariomycetes</taxon>
        <taxon>Hypocreomycetidae</taxon>
        <taxon>Hypocreales</taxon>
        <taxon>Cordycipitaceae</taxon>
        <taxon>Zarea</taxon>
    </lineage>
</organism>
<protein>
    <submittedName>
        <fullName evidence="1">Uncharacterized protein</fullName>
    </submittedName>
</protein>
<dbReference type="EMBL" id="JANJQO010000116">
    <property type="protein sequence ID" value="KAJ2981698.1"/>
    <property type="molecule type" value="Genomic_DNA"/>
</dbReference>
<gene>
    <name evidence="1" type="ORF">NQ176_g1864</name>
</gene>
<dbReference type="Proteomes" id="UP001143910">
    <property type="component" value="Unassembled WGS sequence"/>
</dbReference>
<evidence type="ECO:0000313" key="2">
    <source>
        <dbReference type="Proteomes" id="UP001143910"/>
    </source>
</evidence>
<proteinExistence type="predicted"/>
<evidence type="ECO:0000313" key="1">
    <source>
        <dbReference type="EMBL" id="KAJ2981698.1"/>
    </source>
</evidence>
<accession>A0ACC1NSA7</accession>
<name>A0ACC1NSA7_9HYPO</name>
<sequence length="242" mass="24899">MTWRDAGRAAMPVTIRVKCAWDSAPASGSANCETWSSYCSDMNDACEREEFAGPPAFTGVQKYATSPDEIPAPWGKKFKGTDVDVGSDKGTSNPQSAVPSSSPVGSDVSSKTVDRSDSNSSSSTNAATSNDTKTVTSHKMVATSSCVLGKAAKTSETRATLSTAANKPVADGAPITTGGSPEATAFCSTSGDDSNNEKKCNSLPLQVSTHGRCGPEFGQTCSGSGFGDCCSRSASENLVIKF</sequence>